<evidence type="ECO:0000256" key="1">
    <source>
        <dbReference type="SAM" id="MobiDB-lite"/>
    </source>
</evidence>
<accession>A0A8J9TRJ9</accession>
<organism evidence="2">
    <name type="scientific">Phaeodactylum tricornutum</name>
    <name type="common">Diatom</name>
    <dbReference type="NCBI Taxonomy" id="2850"/>
    <lineage>
        <taxon>Eukaryota</taxon>
        <taxon>Sar</taxon>
        <taxon>Stramenopiles</taxon>
        <taxon>Ochrophyta</taxon>
        <taxon>Bacillariophyta</taxon>
        <taxon>Bacillariophyceae</taxon>
        <taxon>Bacillariophycidae</taxon>
        <taxon>Naviculales</taxon>
        <taxon>Phaeodactylaceae</taxon>
        <taxon>Phaeodactylum</taxon>
    </lineage>
</organism>
<gene>
    <name evidence="2" type="ORF">PTTT1_LOCUS33535</name>
</gene>
<proteinExistence type="predicted"/>
<sequence length="453" mass="50812">MVNYYSESGLALSWAEKQKAVTCLRESSPSKKSPKGSVETSEGVSCHAFSPPLAQADKAIESPACVAETESATDPVNDCFHSKTALEPEDEISVYSFTESEAEEELTWEEWEERNKKEFVQIKRKPKTDMDERPVPQEVLDRMKAFHKDLNEFAAQPWLQQNSTNNFGEAKEVQDMKKKPAKLPQTVPVEKTSIPKRIDSSQSGLICSQSNDEVKLTEETCGEIVVIDGDETFDEPDTLHKVTDNDKLEVTEKQEDKQDTVSETTLDVVDLEEEEFSRPPCDDSPSSVAKMFDGEASLEGLSHQDDSDIKKNGERNQMTAVSDGSFSAHEIASRTPIKIKKMAAKADYESAFNMSWNEKQRAILQRREACKPAVRLIDAKVQGGATFSEATVEDKVDDVNLEGSLSQHDDAARDLWKRSPSASRKTVSNEDHDNAFNLSWKEKEKAIVERRLY</sequence>
<dbReference type="AlphaFoldDB" id="A0A8J9TRJ9"/>
<evidence type="ECO:0000313" key="2">
    <source>
        <dbReference type="EMBL" id="CAG9286813.1"/>
    </source>
</evidence>
<protein>
    <submittedName>
        <fullName evidence="2">Uncharacterized protein</fullName>
    </submittedName>
</protein>
<feature type="region of interest" description="Disordered" evidence="1">
    <location>
        <begin position="412"/>
        <end position="435"/>
    </location>
</feature>
<feature type="region of interest" description="Disordered" evidence="1">
    <location>
        <begin position="170"/>
        <end position="200"/>
    </location>
</feature>
<feature type="region of interest" description="Disordered" evidence="1">
    <location>
        <begin position="236"/>
        <end position="262"/>
    </location>
</feature>
<feature type="compositionally biased region" description="Basic and acidic residues" evidence="1">
    <location>
        <begin position="237"/>
        <end position="260"/>
    </location>
</feature>
<dbReference type="Proteomes" id="UP000836788">
    <property type="component" value="Chromosome 23"/>
</dbReference>
<name>A0A8J9TRJ9_PHATR</name>
<dbReference type="EMBL" id="OU594964">
    <property type="protein sequence ID" value="CAG9286813.1"/>
    <property type="molecule type" value="Genomic_DNA"/>
</dbReference>
<reference evidence="2" key="1">
    <citation type="submission" date="2022-02" db="EMBL/GenBank/DDBJ databases">
        <authorList>
            <person name="Giguere J D."/>
        </authorList>
    </citation>
    <scope>NUCLEOTIDE SEQUENCE</scope>
    <source>
        <strain evidence="2">CCAP 1055/1</strain>
    </source>
</reference>
<feature type="region of interest" description="Disordered" evidence="1">
    <location>
        <begin position="25"/>
        <end position="45"/>
    </location>
</feature>